<feature type="compositionally biased region" description="Basic and acidic residues" evidence="1">
    <location>
        <begin position="625"/>
        <end position="634"/>
    </location>
</feature>
<feature type="compositionally biased region" description="Basic and acidic residues" evidence="1">
    <location>
        <begin position="827"/>
        <end position="842"/>
    </location>
</feature>
<dbReference type="Gramene" id="GBG83313">
    <property type="protein sequence ID" value="GBG83313"/>
    <property type="gene ID" value="CBR_g37025"/>
</dbReference>
<feature type="compositionally biased region" description="Basic residues" evidence="1">
    <location>
        <begin position="685"/>
        <end position="694"/>
    </location>
</feature>
<feature type="compositionally biased region" description="Low complexity" evidence="1">
    <location>
        <begin position="576"/>
        <end position="605"/>
    </location>
</feature>
<dbReference type="AlphaFoldDB" id="A0A388LM52"/>
<proteinExistence type="predicted"/>
<reference evidence="2 3" key="1">
    <citation type="journal article" date="2018" name="Cell">
        <title>The Chara Genome: Secondary Complexity and Implications for Plant Terrestrialization.</title>
        <authorList>
            <person name="Nishiyama T."/>
            <person name="Sakayama H."/>
            <person name="Vries J.D."/>
            <person name="Buschmann H."/>
            <person name="Saint-Marcoux D."/>
            <person name="Ullrich K.K."/>
            <person name="Haas F.B."/>
            <person name="Vanderstraeten L."/>
            <person name="Becker D."/>
            <person name="Lang D."/>
            <person name="Vosolsobe S."/>
            <person name="Rombauts S."/>
            <person name="Wilhelmsson P.K.I."/>
            <person name="Janitza P."/>
            <person name="Kern R."/>
            <person name="Heyl A."/>
            <person name="Rumpler F."/>
            <person name="Villalobos L.I.A.C."/>
            <person name="Clay J.M."/>
            <person name="Skokan R."/>
            <person name="Toyoda A."/>
            <person name="Suzuki Y."/>
            <person name="Kagoshima H."/>
            <person name="Schijlen E."/>
            <person name="Tajeshwar N."/>
            <person name="Catarino B."/>
            <person name="Hetherington A.J."/>
            <person name="Saltykova A."/>
            <person name="Bonnot C."/>
            <person name="Breuninger H."/>
            <person name="Symeonidi A."/>
            <person name="Radhakrishnan G.V."/>
            <person name="Van Nieuwerburgh F."/>
            <person name="Deforce D."/>
            <person name="Chang C."/>
            <person name="Karol K.G."/>
            <person name="Hedrich R."/>
            <person name="Ulvskov P."/>
            <person name="Glockner G."/>
            <person name="Delwiche C.F."/>
            <person name="Petrasek J."/>
            <person name="Van de Peer Y."/>
            <person name="Friml J."/>
            <person name="Beilby M."/>
            <person name="Dolan L."/>
            <person name="Kohara Y."/>
            <person name="Sugano S."/>
            <person name="Fujiyama A."/>
            <person name="Delaux P.-M."/>
            <person name="Quint M."/>
            <person name="TheiBen G."/>
            <person name="Hagemann M."/>
            <person name="Harholt J."/>
            <person name="Dunand C."/>
            <person name="Zachgo S."/>
            <person name="Langdale J."/>
            <person name="Maumus F."/>
            <person name="Straeten D.V.D."/>
            <person name="Gould S.B."/>
            <person name="Rensing S.A."/>
        </authorList>
    </citation>
    <scope>NUCLEOTIDE SEQUENCE [LARGE SCALE GENOMIC DNA]</scope>
    <source>
        <strain evidence="2 3">S276</strain>
    </source>
</reference>
<gene>
    <name evidence="2" type="ORF">CBR_g37025</name>
</gene>
<dbReference type="EMBL" id="BFEA01000435">
    <property type="protein sequence ID" value="GBG83313.1"/>
    <property type="molecule type" value="Genomic_DNA"/>
</dbReference>
<feature type="compositionally biased region" description="Low complexity" evidence="1">
    <location>
        <begin position="697"/>
        <end position="718"/>
    </location>
</feature>
<accession>A0A388LM52</accession>
<feature type="compositionally biased region" description="Basic and acidic residues" evidence="1">
    <location>
        <begin position="69"/>
        <end position="91"/>
    </location>
</feature>
<feature type="compositionally biased region" description="Acidic residues" evidence="1">
    <location>
        <begin position="125"/>
        <end position="143"/>
    </location>
</feature>
<feature type="region of interest" description="Disordered" evidence="1">
    <location>
        <begin position="353"/>
        <end position="400"/>
    </location>
</feature>
<feature type="region of interest" description="Disordered" evidence="1">
    <location>
        <begin position="30"/>
        <end position="172"/>
    </location>
</feature>
<organism evidence="2 3">
    <name type="scientific">Chara braunii</name>
    <name type="common">Braun's stonewort</name>
    <dbReference type="NCBI Taxonomy" id="69332"/>
    <lineage>
        <taxon>Eukaryota</taxon>
        <taxon>Viridiplantae</taxon>
        <taxon>Streptophyta</taxon>
        <taxon>Charophyceae</taxon>
        <taxon>Charales</taxon>
        <taxon>Characeae</taxon>
        <taxon>Chara</taxon>
    </lineage>
</organism>
<sequence>MQRASTVRHSPSVQTVFGRRAAHIQLYDEEIEYEPPTDPQAADEMEVEAWTDPEDLEQGGSDTPDAAEDSGRESDHGAGSEMRSQDRHSHCEPAGLSLPLTRAKTAAERGRKQSQVARSSSKDDRDDDGDVADDEDSDDEYMVDGEHPDPADEHGFDGGDDGGPYDDGASGACLVTPGPSVVGGRVGSVQGCGLDVPQGSIPSIIFRDDFDIGGPPTSDSRHGGVRDRTPASDIAHHIGSVFGGASSGMLTEAATATGEREEGTLGDDVMPARDVARRLDMDPEDVIEEERLTRMVSGCATIQRLGLEQDRTRAREIGCIVEEVTVARLAEECAHGRYANDADGGVLHVGGQEVDRADGDEEDTRIGLGDTPGHSDTRLPTGDEEDGGEDVATTDAGGLLGCDRTELEGQADRVLVGVAEMEDVVADCNKDVVVDHTEDGPVAVDDVVAHRIEEDRQVDGAVVAAPVEARMPTMSPLERHTVGIDPVMGRSRHISKRLWNVVPSFAFVPVSPPAPSGVSGDIGRSMEMADLFEQLTGALSGRGGESGGSVVGGGGDRTVVGGRSCLSGGSVGGGKASAAAATAGGRGHVQGSPSPSSKQKGKSVSWRGINRVTRKLKDSMPGVTGERRDREGRLPEMFADAAGWVRKGDRLEHPGARSSCVAERRGNTMVAPPSQPPTAGAAHRDGHRRPKGRPSTRALSAARLPPSLLDDAPDPATLQSSRGACLSTAHRILGEEPRRQTTTGPGSRRAAGGCTEDSTTDKVPMPKGRKTYTTLTDILGRFAAHGAEREAERMAAGAGGSHALSASQHSGEGDETAATVPHRRRERIINNDDTNDGKSDAP</sequence>
<keyword evidence="3" id="KW-1185">Reference proteome</keyword>
<feature type="compositionally biased region" description="Acidic residues" evidence="1">
    <location>
        <begin position="30"/>
        <end position="57"/>
    </location>
</feature>
<evidence type="ECO:0000313" key="3">
    <source>
        <dbReference type="Proteomes" id="UP000265515"/>
    </source>
</evidence>
<name>A0A388LM52_CHABU</name>
<feature type="compositionally biased region" description="Low complexity" evidence="1">
    <location>
        <begin position="801"/>
        <end position="810"/>
    </location>
</feature>
<feature type="region of interest" description="Disordered" evidence="1">
    <location>
        <begin position="568"/>
        <end position="634"/>
    </location>
</feature>
<protein>
    <submittedName>
        <fullName evidence="2">Uncharacterized protein</fullName>
    </submittedName>
</protein>
<dbReference type="Proteomes" id="UP000265515">
    <property type="component" value="Unassembled WGS sequence"/>
</dbReference>
<evidence type="ECO:0000313" key="2">
    <source>
        <dbReference type="EMBL" id="GBG83313.1"/>
    </source>
</evidence>
<comment type="caution">
    <text evidence="2">The sequence shown here is derived from an EMBL/GenBank/DDBJ whole genome shotgun (WGS) entry which is preliminary data.</text>
</comment>
<feature type="compositionally biased region" description="Basic and acidic residues" evidence="1">
    <location>
        <begin position="144"/>
        <end position="157"/>
    </location>
</feature>
<feature type="region of interest" description="Disordered" evidence="1">
    <location>
        <begin position="783"/>
        <end position="842"/>
    </location>
</feature>
<feature type="region of interest" description="Disordered" evidence="1">
    <location>
        <begin position="664"/>
        <end position="771"/>
    </location>
</feature>
<evidence type="ECO:0000256" key="1">
    <source>
        <dbReference type="SAM" id="MobiDB-lite"/>
    </source>
</evidence>